<keyword evidence="1" id="KW-0472">Membrane</keyword>
<protein>
    <submittedName>
        <fullName evidence="3">Polysaccharide deacetylase</fullName>
    </submittedName>
</protein>
<dbReference type="EMBL" id="LVVL01000015">
    <property type="protein sequence ID" value="OAN12233.1"/>
    <property type="molecule type" value="Genomic_DNA"/>
</dbReference>
<comment type="caution">
    <text evidence="3">The sequence shown here is derived from an EMBL/GenBank/DDBJ whole genome shotgun (WGS) entry which is preliminary data.</text>
</comment>
<name>A0ABX2V6J0_9BACL</name>
<gene>
    <name evidence="3" type="ORF">A3783_11850</name>
</gene>
<dbReference type="CDD" id="cd10944">
    <property type="entry name" value="CE4_SmPgdA_like"/>
    <property type="match status" value="1"/>
</dbReference>
<keyword evidence="4" id="KW-1185">Reference proteome</keyword>
<evidence type="ECO:0000256" key="1">
    <source>
        <dbReference type="SAM" id="Phobius"/>
    </source>
</evidence>
<proteinExistence type="predicted"/>
<evidence type="ECO:0000259" key="2">
    <source>
        <dbReference type="PROSITE" id="PS51677"/>
    </source>
</evidence>
<reference evidence="3 4" key="1">
    <citation type="submission" date="2016-03" db="EMBL/GenBank/DDBJ databases">
        <authorList>
            <person name="Cho S.-Y."/>
            <person name="Lim S."/>
            <person name="Kim H."/>
            <person name="Soh E.H."/>
            <person name="Moon J.S."/>
        </authorList>
    </citation>
    <scope>NUCLEOTIDE SEQUENCE [LARGE SCALE GENOMIC DNA]</scope>
    <source>
        <strain evidence="3 4">KCTC 3810</strain>
    </source>
</reference>
<accession>A0ABX2V6J0</accession>
<dbReference type="SUPFAM" id="SSF88713">
    <property type="entry name" value="Glycoside hydrolase/deacetylase"/>
    <property type="match status" value="1"/>
</dbReference>
<organism evidence="3 4">
    <name type="scientific">Exiguobacterium undae</name>
    <dbReference type="NCBI Taxonomy" id="169177"/>
    <lineage>
        <taxon>Bacteria</taxon>
        <taxon>Bacillati</taxon>
        <taxon>Bacillota</taxon>
        <taxon>Bacilli</taxon>
        <taxon>Bacillales</taxon>
        <taxon>Bacillales Family XII. Incertae Sedis</taxon>
        <taxon>Exiguobacterium</taxon>
    </lineage>
</organism>
<dbReference type="InterPro" id="IPR011330">
    <property type="entry name" value="Glyco_hydro/deAcase_b/a-brl"/>
</dbReference>
<keyword evidence="1" id="KW-1133">Transmembrane helix</keyword>
<dbReference type="PANTHER" id="PTHR10587:SF125">
    <property type="entry name" value="POLYSACCHARIDE DEACETYLASE YHEN-RELATED"/>
    <property type="match status" value="1"/>
</dbReference>
<sequence>MLQLTHKIFRKGAQTAMDSYNSGNPIGLGPRQRKQKRKYLAKLFIFLALLLLPIGGYVIYQYLGSNQQQTASKSVQSLSEVPVANLDKARVEKWNGITKKVAYLTFEDGPTVLTSDILQSLKEQNAKATFFLIGPNIDQQPDVVRTMSNDGHYIGLHSETHDYDTLYKKKQYVPEMLRVQKQIKQLTGHVPLLTRPPYGSSPGITKSIAKEMEQSNLRAWDWSIDSMDWYYKDSAKEVAKTVIDRAEDPVEIILLHEQPQTLRALPAILAGLKKKGYQFSIYDEDFHIPYNFAKYPNL</sequence>
<evidence type="ECO:0000313" key="3">
    <source>
        <dbReference type="EMBL" id="OAN12233.1"/>
    </source>
</evidence>
<feature type="domain" description="NodB homology" evidence="2">
    <location>
        <begin position="100"/>
        <end position="280"/>
    </location>
</feature>
<dbReference type="PANTHER" id="PTHR10587">
    <property type="entry name" value="GLYCOSYL TRANSFERASE-RELATED"/>
    <property type="match status" value="1"/>
</dbReference>
<feature type="transmembrane region" description="Helical" evidence="1">
    <location>
        <begin position="39"/>
        <end position="60"/>
    </location>
</feature>
<dbReference type="InterPro" id="IPR050248">
    <property type="entry name" value="Polysacc_deacetylase_ArnD"/>
</dbReference>
<dbReference type="PROSITE" id="PS51677">
    <property type="entry name" value="NODB"/>
    <property type="match status" value="1"/>
</dbReference>
<keyword evidence="1" id="KW-0812">Transmembrane</keyword>
<dbReference type="Proteomes" id="UP000078447">
    <property type="component" value="Unassembled WGS sequence"/>
</dbReference>
<evidence type="ECO:0000313" key="4">
    <source>
        <dbReference type="Proteomes" id="UP000078447"/>
    </source>
</evidence>
<dbReference type="InterPro" id="IPR002509">
    <property type="entry name" value="NODB_dom"/>
</dbReference>
<dbReference type="Gene3D" id="3.20.20.370">
    <property type="entry name" value="Glycoside hydrolase/deacetylase"/>
    <property type="match status" value="1"/>
</dbReference>
<dbReference type="Pfam" id="PF01522">
    <property type="entry name" value="Polysacc_deac_1"/>
    <property type="match status" value="1"/>
</dbReference>